<dbReference type="AlphaFoldDB" id="A0A077WGJ7"/>
<dbReference type="Gene3D" id="1.25.40.10">
    <property type="entry name" value="Tetratricopeptide repeat domain"/>
    <property type="match status" value="1"/>
</dbReference>
<protein>
    <submittedName>
        <fullName evidence="1">Uncharacterized protein</fullName>
    </submittedName>
</protein>
<dbReference type="InterPro" id="IPR032675">
    <property type="entry name" value="LRR_dom_sf"/>
</dbReference>
<proteinExistence type="predicted"/>
<gene>
    <name evidence="1" type="ORF">LRAMOSA09013</name>
</gene>
<dbReference type="InterPro" id="IPR011990">
    <property type="entry name" value="TPR-like_helical_dom_sf"/>
</dbReference>
<name>A0A077WGJ7_9FUNG</name>
<evidence type="ECO:0000313" key="1">
    <source>
        <dbReference type="EMBL" id="CDS06485.1"/>
    </source>
</evidence>
<dbReference type="OrthoDB" id="2243253at2759"/>
<dbReference type="SUPFAM" id="SSF52047">
    <property type="entry name" value="RNI-like"/>
    <property type="match status" value="1"/>
</dbReference>
<dbReference type="SUPFAM" id="SSF48452">
    <property type="entry name" value="TPR-like"/>
    <property type="match status" value="1"/>
</dbReference>
<sequence>MTKQETIVWSQLLKNPFVTAEHANDSNRILAATEILQQTARQFANVLNERARLLANSAQFEAALRDAAAIRTILPESGLGYLCTGDVYCQQGRYAAAIAIFDQGLVAVPDSDPYYHHLQQHRIIAATNNKKRVDFITKLPLDIVITNILPRMELVFYSETKNTTYKRYCEFLSVSRAWQMTMLKQPKGLRFDFGSKGMTEGHDQLVRFAPHVQRLDGFIGDARLSDLFSRATFSNLKQLVLQCGYDIPRDALIQGLEMIAGSLTHLTLSECYWNSLHDILNACPNLVSLKAIEVGTGLPSSSSSCYPKMTHLALVYTPDPDFLHDDQTLDFISGFPSLLSLEIYPMRDAKLLTVLHKLCPSLQILYYGVTKEHVAKLDVQPTQEGLTLAYISGDGMYQQHDLIQFFYLHQKSLEEIYCDVSIMESEDAPWGLSNGRVTQCRYRRRQRASLNPKEDPTQSETSFERLVNINFLGYDPSTSEAFNTWFISNAPNLKSINFMDICLRPNIANAMIKSKSLSTLKIACPDRNENVDGVKQFLTHHVAMGNQSTLEELEINLGKETSEAFLHIPYQ</sequence>
<reference evidence="1" key="1">
    <citation type="journal article" date="2014" name="Genome Announc.">
        <title>De novo whole-genome sequence and genome annotation of Lichtheimia ramosa.</title>
        <authorList>
            <person name="Linde J."/>
            <person name="Schwartze V."/>
            <person name="Binder U."/>
            <person name="Lass-Florl C."/>
            <person name="Voigt K."/>
            <person name="Horn F."/>
        </authorList>
    </citation>
    <scope>NUCLEOTIDE SEQUENCE</scope>
    <source>
        <strain evidence="1">JMRC FSU:6197</strain>
    </source>
</reference>
<accession>A0A077WGJ7</accession>
<dbReference type="EMBL" id="LK023320">
    <property type="protein sequence ID" value="CDS06485.1"/>
    <property type="molecule type" value="Genomic_DNA"/>
</dbReference>
<dbReference type="Gene3D" id="3.80.10.10">
    <property type="entry name" value="Ribonuclease Inhibitor"/>
    <property type="match status" value="1"/>
</dbReference>
<organism evidence="1">
    <name type="scientific">Lichtheimia ramosa</name>
    <dbReference type="NCBI Taxonomy" id="688394"/>
    <lineage>
        <taxon>Eukaryota</taxon>
        <taxon>Fungi</taxon>
        <taxon>Fungi incertae sedis</taxon>
        <taxon>Mucoromycota</taxon>
        <taxon>Mucoromycotina</taxon>
        <taxon>Mucoromycetes</taxon>
        <taxon>Mucorales</taxon>
        <taxon>Lichtheimiaceae</taxon>
        <taxon>Lichtheimia</taxon>
    </lineage>
</organism>